<dbReference type="RefSeq" id="XP_040586730.1">
    <property type="nucleotide sequence ID" value="XM_040730796.1"/>
</dbReference>
<dbReference type="CTD" id="130813"/>
<dbReference type="KEGG" id="maua:101835892"/>
<evidence type="ECO:0000256" key="1">
    <source>
        <dbReference type="SAM" id="MobiDB-lite"/>
    </source>
</evidence>
<dbReference type="Pfam" id="PF14945">
    <property type="entry name" value="LLC1"/>
    <property type="match status" value="1"/>
</dbReference>
<dbReference type="PANTHER" id="PTHR31909:SF2">
    <property type="entry name" value="RIKEN CDNA 2410004P03 GENE"/>
    <property type="match status" value="1"/>
</dbReference>
<dbReference type="Proteomes" id="UP000886700">
    <property type="component" value="Unplaced"/>
</dbReference>
<dbReference type="InterPro" id="IPR020339">
    <property type="entry name" value="C20orf85-like"/>
</dbReference>
<dbReference type="AlphaFoldDB" id="A0A1U7RDP0"/>
<dbReference type="GeneID" id="101835892"/>
<keyword evidence="2" id="KW-1185">Reference proteome</keyword>
<proteinExistence type="predicted"/>
<name>A0A1U7RDP0_MESAU</name>
<gene>
    <name evidence="3 4" type="primary">CUNH2orf50</name>
</gene>
<feature type="region of interest" description="Disordered" evidence="1">
    <location>
        <begin position="1"/>
        <end position="51"/>
    </location>
</feature>
<dbReference type="OrthoDB" id="9972212at2759"/>
<sequence>MGSQHAGLPRATASGYGLPPTRPLASVSRTRDGPAASRGHAGGCQGATVPGVQQDQLWRELVEAEARGQQRWAENWGFLKDYDPLGNKKEPKELPADTPFFSDTVPSSTSREVGSRLDTALGRALTHMDFFFMEGTRKRKPEDELQPV</sequence>
<dbReference type="eggNOG" id="ENOG502S2T8">
    <property type="taxonomic scope" value="Eukaryota"/>
</dbReference>
<organism evidence="2 3">
    <name type="scientific">Mesocricetus auratus</name>
    <name type="common">Golden hamster</name>
    <dbReference type="NCBI Taxonomy" id="10036"/>
    <lineage>
        <taxon>Eukaryota</taxon>
        <taxon>Metazoa</taxon>
        <taxon>Chordata</taxon>
        <taxon>Craniata</taxon>
        <taxon>Vertebrata</taxon>
        <taxon>Euteleostomi</taxon>
        <taxon>Mammalia</taxon>
        <taxon>Eutheria</taxon>
        <taxon>Euarchontoglires</taxon>
        <taxon>Glires</taxon>
        <taxon>Rodentia</taxon>
        <taxon>Myomorpha</taxon>
        <taxon>Muroidea</taxon>
        <taxon>Cricetidae</taxon>
        <taxon>Cricetinae</taxon>
        <taxon>Mesocricetus</taxon>
    </lineage>
</organism>
<protein>
    <submittedName>
        <fullName evidence="3 4">Uncharacterized protein C2orf50 homolog</fullName>
    </submittedName>
</protein>
<reference evidence="3" key="1">
    <citation type="submission" date="2025-04" db="UniProtKB">
        <authorList>
            <consortium name="RefSeq"/>
        </authorList>
    </citation>
    <scope>IDENTIFICATION</scope>
    <source>
        <tissue evidence="4">Liver</tissue>
    </source>
</reference>
<evidence type="ECO:0000313" key="3">
    <source>
        <dbReference type="RefSeq" id="XP_005085001.1"/>
    </source>
</evidence>
<dbReference type="PANTHER" id="PTHR31909">
    <property type="entry name" value="CHROMOSOME 20 ORF85 FAMILY MEMBER"/>
    <property type="match status" value="1"/>
</dbReference>
<accession>A0A1U7RDP0</accession>
<dbReference type="RefSeq" id="XP_005085001.1">
    <property type="nucleotide sequence ID" value="XM_005084944.3"/>
</dbReference>
<evidence type="ECO:0000313" key="2">
    <source>
        <dbReference type="Proteomes" id="UP000886700"/>
    </source>
</evidence>
<dbReference type="GO" id="GO:0005929">
    <property type="term" value="C:cilium"/>
    <property type="evidence" value="ECO:0007669"/>
    <property type="project" value="Ensembl"/>
</dbReference>
<evidence type="ECO:0000313" key="4">
    <source>
        <dbReference type="RefSeq" id="XP_040586730.1"/>
    </source>
</evidence>
<feature type="region of interest" description="Disordered" evidence="1">
    <location>
        <begin position="89"/>
        <end position="114"/>
    </location>
</feature>